<reference evidence="1" key="1">
    <citation type="submission" date="2014-09" db="EMBL/GenBank/DDBJ databases">
        <authorList>
            <person name="Magalhaes I.L.F."/>
            <person name="Oliveira U."/>
            <person name="Santos F.R."/>
            <person name="Vidigal T.H.D.A."/>
            <person name="Brescovit A.D."/>
            <person name="Santos A.J."/>
        </authorList>
    </citation>
    <scope>NUCLEOTIDE SEQUENCE</scope>
    <source>
        <tissue evidence="1">Shoot tissue taken approximately 20 cm above the soil surface</tissue>
    </source>
</reference>
<dbReference type="AlphaFoldDB" id="A0A0A9TF17"/>
<dbReference type="EMBL" id="GBRH01247320">
    <property type="protein sequence ID" value="JAD50575.1"/>
    <property type="molecule type" value="Transcribed_RNA"/>
</dbReference>
<protein>
    <submittedName>
        <fullName evidence="1">Uncharacterized protein</fullName>
    </submittedName>
</protein>
<organism evidence="1">
    <name type="scientific">Arundo donax</name>
    <name type="common">Giant reed</name>
    <name type="synonym">Donax arundinaceus</name>
    <dbReference type="NCBI Taxonomy" id="35708"/>
    <lineage>
        <taxon>Eukaryota</taxon>
        <taxon>Viridiplantae</taxon>
        <taxon>Streptophyta</taxon>
        <taxon>Embryophyta</taxon>
        <taxon>Tracheophyta</taxon>
        <taxon>Spermatophyta</taxon>
        <taxon>Magnoliopsida</taxon>
        <taxon>Liliopsida</taxon>
        <taxon>Poales</taxon>
        <taxon>Poaceae</taxon>
        <taxon>PACMAD clade</taxon>
        <taxon>Arundinoideae</taxon>
        <taxon>Arundineae</taxon>
        <taxon>Arundo</taxon>
    </lineage>
</organism>
<evidence type="ECO:0000313" key="1">
    <source>
        <dbReference type="EMBL" id="JAD50575.1"/>
    </source>
</evidence>
<name>A0A0A9TF17_ARUDO</name>
<accession>A0A0A9TF17</accession>
<proteinExistence type="predicted"/>
<reference evidence="1" key="2">
    <citation type="journal article" date="2015" name="Data Brief">
        <title>Shoot transcriptome of the giant reed, Arundo donax.</title>
        <authorList>
            <person name="Barrero R.A."/>
            <person name="Guerrero F.D."/>
            <person name="Moolhuijzen P."/>
            <person name="Goolsby J.A."/>
            <person name="Tidwell J."/>
            <person name="Bellgard S.E."/>
            <person name="Bellgard M.I."/>
        </authorList>
    </citation>
    <scope>NUCLEOTIDE SEQUENCE</scope>
    <source>
        <tissue evidence="1">Shoot tissue taken approximately 20 cm above the soil surface</tissue>
    </source>
</reference>
<sequence>MIQQQQKTRARFYSNAFHGR</sequence>